<evidence type="ECO:0000313" key="3">
    <source>
        <dbReference type="Proteomes" id="UP000628669"/>
    </source>
</evidence>
<comment type="caution">
    <text evidence="2">The sequence shown here is derived from an EMBL/GenBank/DDBJ whole genome shotgun (WGS) entry which is preliminary data.</text>
</comment>
<keyword evidence="3" id="KW-1185">Reference proteome</keyword>
<gene>
    <name evidence="2" type="ORF">JHL15_00210</name>
</gene>
<evidence type="ECO:0000313" key="2">
    <source>
        <dbReference type="EMBL" id="MBK1894171.1"/>
    </source>
</evidence>
<accession>A0ABS1FP15</accession>
<dbReference type="EMBL" id="JAENHK010000001">
    <property type="protein sequence ID" value="MBK1894171.1"/>
    <property type="molecule type" value="Genomic_DNA"/>
</dbReference>
<dbReference type="SUPFAM" id="SSF160631">
    <property type="entry name" value="SMI1/KNR4-like"/>
    <property type="match status" value="1"/>
</dbReference>
<reference evidence="3" key="1">
    <citation type="submission" date="2021-01" db="EMBL/GenBank/DDBJ databases">
        <title>Genome public.</title>
        <authorList>
            <person name="Liu C."/>
            <person name="Sun Q."/>
        </authorList>
    </citation>
    <scope>NUCLEOTIDE SEQUENCE [LARGE SCALE GENOMIC DNA]</scope>
    <source>
        <strain evidence="3">YIM B02567</strain>
    </source>
</reference>
<evidence type="ECO:0000259" key="1">
    <source>
        <dbReference type="SMART" id="SM00860"/>
    </source>
</evidence>
<feature type="domain" description="Knr4/Smi1-like" evidence="1">
    <location>
        <begin position="30"/>
        <end position="168"/>
    </location>
</feature>
<sequence length="178" mass="20665">MELQFFKNFDFTNFWDNDEYSRKEYTEDFPGDELITSIEQELGYKLPDSYIELMRLQNGGTPKMTCFPTSESTSWAEDHIAITGIMGIGRDKRYSIGGDLGSQFMIDEWEYPNDGVYICDCPSAGHDMILLDYSKCGRNGEPEVVHVDQEDDYRKTFLAKDFETFIKGLKDEEEFDLE</sequence>
<protein>
    <submittedName>
        <fullName evidence="2">SMI1/KNR4 family protein</fullName>
    </submittedName>
</protein>
<dbReference type="RefSeq" id="WP_200241336.1">
    <property type="nucleotide sequence ID" value="NZ_JAENHK010000001.1"/>
</dbReference>
<dbReference type="InterPro" id="IPR018958">
    <property type="entry name" value="Knr4/Smi1-like_dom"/>
</dbReference>
<dbReference type="InterPro" id="IPR037883">
    <property type="entry name" value="Knr4/Smi1-like_sf"/>
</dbReference>
<name>A0ABS1FP15_9FLAO</name>
<proteinExistence type="predicted"/>
<dbReference type="Proteomes" id="UP000628669">
    <property type="component" value="Unassembled WGS sequence"/>
</dbReference>
<dbReference type="Gene3D" id="3.40.1580.10">
    <property type="entry name" value="SMI1/KNR4-like"/>
    <property type="match status" value="1"/>
</dbReference>
<organism evidence="2 3">
    <name type="scientific">Chryseobacterium paridis</name>
    <dbReference type="NCBI Taxonomy" id="2800328"/>
    <lineage>
        <taxon>Bacteria</taxon>
        <taxon>Pseudomonadati</taxon>
        <taxon>Bacteroidota</taxon>
        <taxon>Flavobacteriia</taxon>
        <taxon>Flavobacteriales</taxon>
        <taxon>Weeksellaceae</taxon>
        <taxon>Chryseobacterium group</taxon>
        <taxon>Chryseobacterium</taxon>
    </lineage>
</organism>
<dbReference type="SMART" id="SM00860">
    <property type="entry name" value="SMI1_KNR4"/>
    <property type="match status" value="1"/>
</dbReference>
<dbReference type="Pfam" id="PF14568">
    <property type="entry name" value="SUKH_6"/>
    <property type="match status" value="1"/>
</dbReference>